<keyword evidence="3" id="KW-1185">Reference proteome</keyword>
<dbReference type="EMBL" id="VRYZ01000006">
    <property type="protein sequence ID" value="TXS90587.1"/>
    <property type="molecule type" value="Genomic_DNA"/>
</dbReference>
<sequence>MENHNVRVSEVDAVTLQVLQGQLSAAAEEMQITLLKSSYSSIVTESQDATSAIFDKHGATVAQAVAIPIHLGVLAELGKRFAASFPEGVARPGDVYVMNDPYAGGTHLPDLAVASPVFAGGELVAYVVTMTHHQDVGGSVPGSTAIKVFDHFAEGLRIPMCKLYDGGERNEALFAMMLSNTRTPSNMRGDLNAQISGCMTGAGRVVEMFEKWGAPVVNAAMQQLLDYAEKLTRLEIERIPDGQYHFTDYLDDDGSSPDAEPLPVVCCMTVKGSSLHFDFTGTADQVSTAINNVPYSAVSAVYYVVRTLTGDQAPNNDGGYRPVTCHMPEGSLINPRFPAPINARAVSLRRVVDVVLGVMAQAIPERMPAANCGQSSLIHVGTTRSATGERVVATVGGPWMGGMGARPGKDGVDVTDHDASNVFHLSVEVSEAELPIQFKTVQLWTDSGGAGKYRGGLGYHCEFTWLEGEGMATVRRDRHKFAPWGLDGGLPGPHCRTVLQPSDGDELPLMSKVQLVLKPGDTLKLWTTGSGGHGDPRERELDRVLDDVIDGKVSEEAAESLYGVHIDRTSIEGSSAQQLRPRRVANAG</sequence>
<reference evidence="2 3" key="1">
    <citation type="submission" date="2019-08" db="EMBL/GenBank/DDBJ databases">
        <title>Parahaliea maris sp. nov., isolated from the surface seawater.</title>
        <authorList>
            <person name="Liu Y."/>
        </authorList>
    </citation>
    <scope>NUCLEOTIDE SEQUENCE [LARGE SCALE GENOMIC DNA]</scope>
    <source>
        <strain evidence="2 3">S2-26</strain>
    </source>
</reference>
<dbReference type="AlphaFoldDB" id="A0A5C8ZT00"/>
<dbReference type="OrthoDB" id="5288472at2"/>
<accession>A0A5C8ZT00</accession>
<dbReference type="PANTHER" id="PTHR11365">
    <property type="entry name" value="5-OXOPROLINASE RELATED"/>
    <property type="match status" value="1"/>
</dbReference>
<organism evidence="2 3">
    <name type="scientific">Parahaliea aestuarii</name>
    <dbReference type="NCBI Taxonomy" id="1852021"/>
    <lineage>
        <taxon>Bacteria</taxon>
        <taxon>Pseudomonadati</taxon>
        <taxon>Pseudomonadota</taxon>
        <taxon>Gammaproteobacteria</taxon>
        <taxon>Cellvibrionales</taxon>
        <taxon>Halieaceae</taxon>
        <taxon>Parahaliea</taxon>
    </lineage>
</organism>
<dbReference type="Proteomes" id="UP000321933">
    <property type="component" value="Unassembled WGS sequence"/>
</dbReference>
<name>A0A5C8ZT00_9GAMM</name>
<dbReference type="GO" id="GO:0017168">
    <property type="term" value="F:5-oxoprolinase (ATP-hydrolyzing) activity"/>
    <property type="evidence" value="ECO:0007669"/>
    <property type="project" value="TreeGrafter"/>
</dbReference>
<dbReference type="GO" id="GO:0006749">
    <property type="term" value="P:glutathione metabolic process"/>
    <property type="evidence" value="ECO:0007669"/>
    <property type="project" value="TreeGrafter"/>
</dbReference>
<protein>
    <submittedName>
        <fullName evidence="2">Hydantoinase B/oxoprolinase family protein</fullName>
    </submittedName>
</protein>
<dbReference type="Pfam" id="PF02538">
    <property type="entry name" value="Hydantoinase_B"/>
    <property type="match status" value="1"/>
</dbReference>
<dbReference type="RefSeq" id="WP_148065112.1">
    <property type="nucleotide sequence ID" value="NZ_VRYZ01000006.1"/>
</dbReference>
<dbReference type="GO" id="GO:0005829">
    <property type="term" value="C:cytosol"/>
    <property type="evidence" value="ECO:0007669"/>
    <property type="project" value="TreeGrafter"/>
</dbReference>
<dbReference type="InterPro" id="IPR003692">
    <property type="entry name" value="Hydantoinase_B"/>
</dbReference>
<evidence type="ECO:0000259" key="1">
    <source>
        <dbReference type="Pfam" id="PF02538"/>
    </source>
</evidence>
<dbReference type="InterPro" id="IPR045079">
    <property type="entry name" value="Oxoprolinase-like"/>
</dbReference>
<feature type="domain" description="Hydantoinase B/oxoprolinase" evidence="1">
    <location>
        <begin position="12"/>
        <end position="536"/>
    </location>
</feature>
<proteinExistence type="predicted"/>
<evidence type="ECO:0000313" key="3">
    <source>
        <dbReference type="Proteomes" id="UP000321933"/>
    </source>
</evidence>
<gene>
    <name evidence="2" type="ORF">FVW59_14735</name>
</gene>
<comment type="caution">
    <text evidence="2">The sequence shown here is derived from an EMBL/GenBank/DDBJ whole genome shotgun (WGS) entry which is preliminary data.</text>
</comment>
<dbReference type="PANTHER" id="PTHR11365:SF23">
    <property type="entry name" value="HYPOTHETICAL 5-OXOPROLINASE (EUROFUNG)-RELATED"/>
    <property type="match status" value="1"/>
</dbReference>
<evidence type="ECO:0000313" key="2">
    <source>
        <dbReference type="EMBL" id="TXS90587.1"/>
    </source>
</evidence>